<feature type="non-terminal residue" evidence="2">
    <location>
        <position position="128"/>
    </location>
</feature>
<evidence type="ECO:0000313" key="3">
    <source>
        <dbReference type="Proteomes" id="UP000037510"/>
    </source>
</evidence>
<keyword evidence="1" id="KW-0472">Membrane</keyword>
<name>A0A0L7L0L7_OPEBR</name>
<sequence length="128" mass="15225">MLTPLLETLFRRYVLQQEFELLLPFDCAYPIFPFFYKIPCVVLYYASLTLYLINIFHGDMTFDELAHVFSVYVICIQTLYRAAVMFSKKKDIKTIILQLGCIWRTTDLSEEQVMKKNALLKRLNFRFA</sequence>
<reference evidence="2 3" key="1">
    <citation type="journal article" date="2015" name="Genome Biol. Evol.">
        <title>The genome of winter moth (Operophtera brumata) provides a genomic perspective on sexual dimorphism and phenology.</title>
        <authorList>
            <person name="Derks M.F."/>
            <person name="Smit S."/>
            <person name="Salis L."/>
            <person name="Schijlen E."/>
            <person name="Bossers A."/>
            <person name="Mateman C."/>
            <person name="Pijl A.S."/>
            <person name="de Ridder D."/>
            <person name="Groenen M.A."/>
            <person name="Visser M.E."/>
            <person name="Megens H.J."/>
        </authorList>
    </citation>
    <scope>NUCLEOTIDE SEQUENCE [LARGE SCALE GENOMIC DNA]</scope>
    <source>
        <strain evidence="2">WM2013NL</strain>
        <tissue evidence="2">Head and thorax</tissue>
    </source>
</reference>
<gene>
    <name evidence="2" type="ORF">OBRU01_09473</name>
</gene>
<dbReference type="AlphaFoldDB" id="A0A0L7L0L7"/>
<proteinExistence type="predicted"/>
<keyword evidence="3" id="KW-1185">Reference proteome</keyword>
<organism evidence="2 3">
    <name type="scientific">Operophtera brumata</name>
    <name type="common">Winter moth</name>
    <name type="synonym">Phalaena brumata</name>
    <dbReference type="NCBI Taxonomy" id="104452"/>
    <lineage>
        <taxon>Eukaryota</taxon>
        <taxon>Metazoa</taxon>
        <taxon>Ecdysozoa</taxon>
        <taxon>Arthropoda</taxon>
        <taxon>Hexapoda</taxon>
        <taxon>Insecta</taxon>
        <taxon>Pterygota</taxon>
        <taxon>Neoptera</taxon>
        <taxon>Endopterygota</taxon>
        <taxon>Lepidoptera</taxon>
        <taxon>Glossata</taxon>
        <taxon>Ditrysia</taxon>
        <taxon>Geometroidea</taxon>
        <taxon>Geometridae</taxon>
        <taxon>Larentiinae</taxon>
        <taxon>Operophtera</taxon>
    </lineage>
</organism>
<evidence type="ECO:0000313" key="2">
    <source>
        <dbReference type="EMBL" id="KOB69027.1"/>
    </source>
</evidence>
<protein>
    <submittedName>
        <fullName evidence="2">Putative Odorant receptor 85d</fullName>
    </submittedName>
</protein>
<accession>A0A0L7L0L7</accession>
<evidence type="ECO:0000256" key="1">
    <source>
        <dbReference type="SAM" id="Phobius"/>
    </source>
</evidence>
<keyword evidence="2" id="KW-0675">Receptor</keyword>
<keyword evidence="1" id="KW-1133">Transmembrane helix</keyword>
<feature type="transmembrane region" description="Helical" evidence="1">
    <location>
        <begin position="21"/>
        <end position="45"/>
    </location>
</feature>
<comment type="caution">
    <text evidence="2">The sequence shown here is derived from an EMBL/GenBank/DDBJ whole genome shotgun (WGS) entry which is preliminary data.</text>
</comment>
<dbReference type="EMBL" id="JTDY01003773">
    <property type="protein sequence ID" value="KOB69027.1"/>
    <property type="molecule type" value="Genomic_DNA"/>
</dbReference>
<feature type="transmembrane region" description="Helical" evidence="1">
    <location>
        <begin position="65"/>
        <end position="83"/>
    </location>
</feature>
<keyword evidence="1" id="KW-0812">Transmembrane</keyword>
<dbReference type="Proteomes" id="UP000037510">
    <property type="component" value="Unassembled WGS sequence"/>
</dbReference>